<protein>
    <submittedName>
        <fullName evidence="2">DUF1109 domain-containing protein</fullName>
    </submittedName>
</protein>
<organism evidence="2 3">
    <name type="scientific">Devosia rhizoryzae</name>
    <dbReference type="NCBI Taxonomy" id="2774137"/>
    <lineage>
        <taxon>Bacteria</taxon>
        <taxon>Pseudomonadati</taxon>
        <taxon>Pseudomonadota</taxon>
        <taxon>Alphaproteobacteria</taxon>
        <taxon>Hyphomicrobiales</taxon>
        <taxon>Devosiaceae</taxon>
        <taxon>Devosia</taxon>
    </lineage>
</organism>
<gene>
    <name evidence="2" type="ORF">JI748_02065</name>
</gene>
<keyword evidence="1" id="KW-1133">Transmembrane helix</keyword>
<evidence type="ECO:0000256" key="1">
    <source>
        <dbReference type="SAM" id="Phobius"/>
    </source>
</evidence>
<dbReference type="EMBL" id="CP068046">
    <property type="protein sequence ID" value="QQR39828.1"/>
    <property type="molecule type" value="Genomic_DNA"/>
</dbReference>
<dbReference type="Pfam" id="PF06532">
    <property type="entry name" value="NrsF"/>
    <property type="match status" value="1"/>
</dbReference>
<feature type="transmembrane region" description="Helical" evidence="1">
    <location>
        <begin position="59"/>
        <end position="79"/>
    </location>
</feature>
<feature type="transmembrane region" description="Helical" evidence="1">
    <location>
        <begin position="157"/>
        <end position="178"/>
    </location>
</feature>
<keyword evidence="3" id="KW-1185">Reference proteome</keyword>
<accession>A0ABX7C6D5</accession>
<evidence type="ECO:0000313" key="2">
    <source>
        <dbReference type="EMBL" id="QQR39828.1"/>
    </source>
</evidence>
<feature type="transmembrane region" description="Helical" evidence="1">
    <location>
        <begin position="123"/>
        <end position="145"/>
    </location>
</feature>
<sequence>MTDQLISRLADDLIPVPPRSMERRLLLAVATGFALTAVLTVLVFGLLLDRPFGAAWGSMMFWVKGGYALAFGLLGLAAAPALARPDGRIRWPLVGAAALLLVAICTGSMLWSQAGYNMPMLMGATALICPWLITLAALPMLGTLLSALRSTAPHSPTMAGVAAGLCAGGLGAATYAVYCAETGMMFMAVWYSLGIGIVAALGALLGRFLLRW</sequence>
<evidence type="ECO:0000313" key="3">
    <source>
        <dbReference type="Proteomes" id="UP000595857"/>
    </source>
</evidence>
<dbReference type="Proteomes" id="UP000595857">
    <property type="component" value="Chromosome"/>
</dbReference>
<feature type="transmembrane region" description="Helical" evidence="1">
    <location>
        <begin position="25"/>
        <end position="47"/>
    </location>
</feature>
<keyword evidence="1" id="KW-0472">Membrane</keyword>
<feature type="transmembrane region" description="Helical" evidence="1">
    <location>
        <begin position="190"/>
        <end position="210"/>
    </location>
</feature>
<name>A0ABX7C6D5_9HYPH</name>
<proteinExistence type="predicted"/>
<reference evidence="2 3" key="1">
    <citation type="submission" date="2021-01" db="EMBL/GenBank/DDBJ databases">
        <title>Genome seq and assembly of Devosia sp. LEGU1.</title>
        <authorList>
            <person name="Chhetri G."/>
        </authorList>
    </citation>
    <scope>NUCLEOTIDE SEQUENCE [LARGE SCALE GENOMIC DNA]</scope>
    <source>
        <strain evidence="2 3">LEGU1</strain>
    </source>
</reference>
<dbReference type="RefSeq" id="WP_201634565.1">
    <property type="nucleotide sequence ID" value="NZ_CP068046.1"/>
</dbReference>
<dbReference type="InterPro" id="IPR009495">
    <property type="entry name" value="NrsF"/>
</dbReference>
<keyword evidence="1" id="KW-0812">Transmembrane</keyword>
<feature type="transmembrane region" description="Helical" evidence="1">
    <location>
        <begin position="91"/>
        <end position="111"/>
    </location>
</feature>